<dbReference type="CDD" id="cd06173">
    <property type="entry name" value="MFS_MefA_like"/>
    <property type="match status" value="1"/>
</dbReference>
<evidence type="ECO:0000256" key="2">
    <source>
        <dbReference type="ARBA" id="ARBA00022448"/>
    </source>
</evidence>
<evidence type="ECO:0000256" key="4">
    <source>
        <dbReference type="ARBA" id="ARBA00022692"/>
    </source>
</evidence>
<evidence type="ECO:0000313" key="10">
    <source>
        <dbReference type="EMBL" id="GAA0912459.1"/>
    </source>
</evidence>
<name>A0ABP3Z499_9ACTN</name>
<dbReference type="Proteomes" id="UP001501578">
    <property type="component" value="Unassembled WGS sequence"/>
</dbReference>
<evidence type="ECO:0000256" key="5">
    <source>
        <dbReference type="ARBA" id="ARBA00022989"/>
    </source>
</evidence>
<feature type="transmembrane region" description="Helical" evidence="8">
    <location>
        <begin position="217"/>
        <end position="239"/>
    </location>
</feature>
<dbReference type="InterPro" id="IPR010290">
    <property type="entry name" value="TM_effector"/>
</dbReference>
<evidence type="ECO:0000256" key="6">
    <source>
        <dbReference type="ARBA" id="ARBA00023136"/>
    </source>
</evidence>
<keyword evidence="11" id="KW-1185">Reference proteome</keyword>
<keyword evidence="3" id="KW-1003">Cell membrane</keyword>
<evidence type="ECO:0000256" key="8">
    <source>
        <dbReference type="SAM" id="Phobius"/>
    </source>
</evidence>
<dbReference type="InterPro" id="IPR036259">
    <property type="entry name" value="MFS_trans_sf"/>
</dbReference>
<comment type="subcellular location">
    <subcellularLocation>
        <location evidence="1">Cell membrane</location>
        <topology evidence="1">Multi-pass membrane protein</topology>
    </subcellularLocation>
</comment>
<sequence length="417" mass="43390">MRSRNEAVLVGFTAVTNLADGVSRVALPLAAVAITDSPALVAIVPFTLTLPWLLVSLHAGVLVDRGDRRRIAVLANFGRLLAVGVLLAAVFGGWASLPVLYATGLALGVSEVIATAAVGALVPAAVPAKGLTRVNSWMAGAETLMNEFAGPAVGGLLVGIGVSFALGSAAAGFALGAVLLALLAGRFRARRAEQRQTVSGEIREGLRFLWRDRLLRTLNLTVTVLGASWAAWLALLPVYATQVLGLGPQGFGLLISTIGVGGLVGAVATVWVNRVAGVRWALFADLVATFLMVLVPFALPNVWAVGAAAFLGGMGGTLWTVNARTISQRRVPDELLGRYGAAARLLSYGSMPIATLLAGLLAQFVGVREAFLAFALLAAVVFVPFLRSVTEREIKESEADHEKVAESGNRSPSTTVN</sequence>
<reference evidence="11" key="1">
    <citation type="journal article" date="2019" name="Int. J. Syst. Evol. Microbiol.">
        <title>The Global Catalogue of Microorganisms (GCM) 10K type strain sequencing project: providing services to taxonomists for standard genome sequencing and annotation.</title>
        <authorList>
            <consortium name="The Broad Institute Genomics Platform"/>
            <consortium name="The Broad Institute Genome Sequencing Center for Infectious Disease"/>
            <person name="Wu L."/>
            <person name="Ma J."/>
        </authorList>
    </citation>
    <scope>NUCLEOTIDE SEQUENCE [LARGE SCALE GENOMIC DNA]</scope>
    <source>
        <strain evidence="11">JCM 11136</strain>
    </source>
</reference>
<evidence type="ECO:0000259" key="9">
    <source>
        <dbReference type="PROSITE" id="PS50850"/>
    </source>
</evidence>
<protein>
    <submittedName>
        <fullName evidence="10">MFS transporter</fullName>
    </submittedName>
</protein>
<feature type="transmembrane region" description="Helical" evidence="8">
    <location>
        <begin position="164"/>
        <end position="185"/>
    </location>
</feature>
<feature type="transmembrane region" description="Helical" evidence="8">
    <location>
        <begin position="280"/>
        <end position="299"/>
    </location>
</feature>
<gene>
    <name evidence="10" type="ORF">GCM10009560_03190</name>
</gene>
<evidence type="ECO:0000256" key="7">
    <source>
        <dbReference type="SAM" id="MobiDB-lite"/>
    </source>
</evidence>
<feature type="transmembrane region" description="Helical" evidence="8">
    <location>
        <begin position="100"/>
        <end position="125"/>
    </location>
</feature>
<dbReference type="InterPro" id="IPR020846">
    <property type="entry name" value="MFS_dom"/>
</dbReference>
<feature type="domain" description="Major facilitator superfamily (MFS) profile" evidence="9">
    <location>
        <begin position="1"/>
        <end position="393"/>
    </location>
</feature>
<feature type="transmembrane region" description="Helical" evidence="8">
    <location>
        <begin position="71"/>
        <end position="94"/>
    </location>
</feature>
<dbReference type="PANTHER" id="PTHR23513:SF6">
    <property type="entry name" value="MAJOR FACILITATOR SUPERFAMILY ASSOCIATED DOMAIN-CONTAINING PROTEIN"/>
    <property type="match status" value="1"/>
</dbReference>
<feature type="transmembrane region" description="Helical" evidence="8">
    <location>
        <begin position="345"/>
        <end position="364"/>
    </location>
</feature>
<organism evidence="10 11">
    <name type="scientific">Nonomuraea longicatena</name>
    <dbReference type="NCBI Taxonomy" id="83682"/>
    <lineage>
        <taxon>Bacteria</taxon>
        <taxon>Bacillati</taxon>
        <taxon>Actinomycetota</taxon>
        <taxon>Actinomycetes</taxon>
        <taxon>Streptosporangiales</taxon>
        <taxon>Streptosporangiaceae</taxon>
        <taxon>Nonomuraea</taxon>
    </lineage>
</organism>
<feature type="transmembrane region" description="Helical" evidence="8">
    <location>
        <begin position="370"/>
        <end position="386"/>
    </location>
</feature>
<feature type="transmembrane region" description="Helical" evidence="8">
    <location>
        <begin position="305"/>
        <end position="324"/>
    </location>
</feature>
<dbReference type="RefSeq" id="WP_343947822.1">
    <property type="nucleotide sequence ID" value="NZ_BAAAHQ010000001.1"/>
</dbReference>
<feature type="compositionally biased region" description="Polar residues" evidence="7">
    <location>
        <begin position="408"/>
        <end position="417"/>
    </location>
</feature>
<comment type="caution">
    <text evidence="10">The sequence shown here is derived from an EMBL/GenBank/DDBJ whole genome shotgun (WGS) entry which is preliminary data.</text>
</comment>
<evidence type="ECO:0000256" key="1">
    <source>
        <dbReference type="ARBA" id="ARBA00004651"/>
    </source>
</evidence>
<evidence type="ECO:0000256" key="3">
    <source>
        <dbReference type="ARBA" id="ARBA00022475"/>
    </source>
</evidence>
<feature type="transmembrane region" description="Helical" evidence="8">
    <location>
        <begin position="251"/>
        <end position="273"/>
    </location>
</feature>
<proteinExistence type="predicted"/>
<evidence type="ECO:0000313" key="11">
    <source>
        <dbReference type="Proteomes" id="UP001501578"/>
    </source>
</evidence>
<feature type="transmembrane region" description="Helical" evidence="8">
    <location>
        <begin position="137"/>
        <end position="158"/>
    </location>
</feature>
<dbReference type="Pfam" id="PF05977">
    <property type="entry name" value="MFS_3"/>
    <property type="match status" value="1"/>
</dbReference>
<dbReference type="EMBL" id="BAAAHQ010000001">
    <property type="protein sequence ID" value="GAA0912459.1"/>
    <property type="molecule type" value="Genomic_DNA"/>
</dbReference>
<dbReference type="Gene3D" id="1.20.1250.20">
    <property type="entry name" value="MFS general substrate transporter like domains"/>
    <property type="match status" value="1"/>
</dbReference>
<keyword evidence="2" id="KW-0813">Transport</keyword>
<accession>A0ABP3Z499</accession>
<keyword evidence="4 8" id="KW-0812">Transmembrane</keyword>
<dbReference type="PROSITE" id="PS50850">
    <property type="entry name" value="MFS"/>
    <property type="match status" value="1"/>
</dbReference>
<dbReference type="SUPFAM" id="SSF103473">
    <property type="entry name" value="MFS general substrate transporter"/>
    <property type="match status" value="1"/>
</dbReference>
<keyword evidence="5 8" id="KW-1133">Transmembrane helix</keyword>
<dbReference type="PANTHER" id="PTHR23513">
    <property type="entry name" value="INTEGRAL MEMBRANE EFFLUX PROTEIN-RELATED"/>
    <property type="match status" value="1"/>
</dbReference>
<feature type="region of interest" description="Disordered" evidence="7">
    <location>
        <begin position="397"/>
        <end position="417"/>
    </location>
</feature>
<keyword evidence="6 8" id="KW-0472">Membrane</keyword>
<feature type="transmembrane region" description="Helical" evidence="8">
    <location>
        <begin position="37"/>
        <end position="59"/>
    </location>
</feature>